<accession>S6BNY0</accession>
<organism evidence="1">
    <name type="scientific">Babesia bovis</name>
    <dbReference type="NCBI Taxonomy" id="5865"/>
    <lineage>
        <taxon>Eukaryota</taxon>
        <taxon>Sar</taxon>
        <taxon>Alveolata</taxon>
        <taxon>Apicomplexa</taxon>
        <taxon>Aconoidasida</taxon>
        <taxon>Piroplasmida</taxon>
        <taxon>Babesiidae</taxon>
        <taxon>Babesia</taxon>
    </lineage>
</organism>
<name>S6BNY0_BABBO</name>
<dbReference type="AlphaFoldDB" id="S6BNY0"/>
<gene>
    <name evidence="1" type="primary">BBOV_III007760</name>
</gene>
<dbReference type="EMBL" id="AK442053">
    <property type="protein sequence ID" value="BAN65847.1"/>
    <property type="molecule type" value="mRNA"/>
</dbReference>
<reference evidence="1" key="1">
    <citation type="journal article" date="2014" name="BMC Genomics">
        <title>The Babesia bovis gene and promoter model: an update from full-length EST analysis.</title>
        <authorList>
            <person name="Yamagishi J."/>
            <person name="Wakaguri H."/>
            <person name="Yokoyama N."/>
            <person name="Yamashita R."/>
            <person name="Suzuki Y."/>
            <person name="Xuan X."/>
            <person name="Igarashi I."/>
        </authorList>
    </citation>
    <scope>NUCLEOTIDE SEQUENCE</scope>
    <source>
        <strain evidence="1">Texas</strain>
    </source>
</reference>
<evidence type="ECO:0000313" key="1">
    <source>
        <dbReference type="EMBL" id="BAN65847.1"/>
    </source>
</evidence>
<protein>
    <submittedName>
        <fullName evidence="1">Uncharacterized protein</fullName>
    </submittedName>
</protein>
<dbReference type="VEuPathDB" id="PiroplasmaDB:BBOV_III007760"/>
<proteinExistence type="evidence at transcript level"/>
<sequence>MGYNYTKALAMTGAAAAAAWLVYYFLKDDNQEDENDLFKKEYDPSDMAAASKVVEKMTKTDVIDLLAKIAANQDKAKSLLQTLVSEIMGSDFKDTMLDVYHRVVKDVPNDPLKARGLTLFDLDYLVERYQNDPTVRSHIMAMINLPTGETPEDEHDIVPDEIVNVYKFMLKELQDIQTTQQPLTMQPNLNSNAASIAVQAIIAAKVQKKFGYTSMQIDRAITRHQAELGMNTKFARFAMQIQTEMTEITGTG</sequence>